<dbReference type="GO" id="GO:0003677">
    <property type="term" value="F:DNA binding"/>
    <property type="evidence" value="ECO:0007669"/>
    <property type="project" value="InterPro"/>
</dbReference>
<keyword evidence="4" id="KW-1185">Reference proteome</keyword>
<evidence type="ECO:0000256" key="2">
    <source>
        <dbReference type="ARBA" id="ARBA00023242"/>
    </source>
</evidence>
<gene>
    <name evidence="3" type="ORF">FIBSPDRAFT_722703</name>
</gene>
<dbReference type="AlphaFoldDB" id="A0A166VGS5"/>
<comment type="subcellular location">
    <subcellularLocation>
        <location evidence="1">Nucleus</location>
    </subcellularLocation>
</comment>
<dbReference type="OrthoDB" id="10265068at2759"/>
<proteinExistence type="predicted"/>
<evidence type="ECO:0000256" key="1">
    <source>
        <dbReference type="ARBA" id="ARBA00004123"/>
    </source>
</evidence>
<reference evidence="3 4" key="1">
    <citation type="journal article" date="2016" name="Mol. Biol. Evol.">
        <title>Comparative Genomics of Early-Diverging Mushroom-Forming Fungi Provides Insights into the Origins of Lignocellulose Decay Capabilities.</title>
        <authorList>
            <person name="Nagy L.G."/>
            <person name="Riley R."/>
            <person name="Tritt A."/>
            <person name="Adam C."/>
            <person name="Daum C."/>
            <person name="Floudas D."/>
            <person name="Sun H."/>
            <person name="Yadav J.S."/>
            <person name="Pangilinan J."/>
            <person name="Larsson K.H."/>
            <person name="Matsuura K."/>
            <person name="Barry K."/>
            <person name="Labutti K."/>
            <person name="Kuo R."/>
            <person name="Ohm R.A."/>
            <person name="Bhattacharya S.S."/>
            <person name="Shirouzu T."/>
            <person name="Yoshinaga Y."/>
            <person name="Martin F.M."/>
            <person name="Grigoriev I.V."/>
            <person name="Hibbett D.S."/>
        </authorList>
    </citation>
    <scope>NUCLEOTIDE SEQUENCE [LARGE SCALE GENOMIC DNA]</scope>
    <source>
        <strain evidence="3 4">CBS 109695</strain>
    </source>
</reference>
<name>A0A166VGS5_9AGAM</name>
<dbReference type="SUPFAM" id="SSF48150">
    <property type="entry name" value="DNA-glycosylase"/>
    <property type="match status" value="1"/>
</dbReference>
<sequence>MIRLPCLILSHDFTERVRDDTWKLLIAVMFLNKTNGRVAVPMFWEVLRRWPNAILLSIADEEELTTLIRPLGLQAARAARLIKLSKLFINEPPSPNILHCSRAKIDALSYPPTPISHFPGCGAYALDSYRIFHVGPCNGPSEWKSVMPGDKELIRYLRWKWAFEQNKIWEPTAGVVGSVNEEYLRALPGLLRE</sequence>
<accession>A0A166VGS5</accession>
<dbReference type="GO" id="GO:0003824">
    <property type="term" value="F:catalytic activity"/>
    <property type="evidence" value="ECO:0007669"/>
    <property type="project" value="InterPro"/>
</dbReference>
<evidence type="ECO:0000313" key="4">
    <source>
        <dbReference type="Proteomes" id="UP000076532"/>
    </source>
</evidence>
<dbReference type="PANTHER" id="PTHR15074:SF0">
    <property type="entry name" value="METHYL-CPG-BINDING DOMAIN PROTEIN 4-LIKE PROTEIN"/>
    <property type="match status" value="1"/>
</dbReference>
<dbReference type="EMBL" id="KV417485">
    <property type="protein sequence ID" value="KZP32712.1"/>
    <property type="molecule type" value="Genomic_DNA"/>
</dbReference>
<dbReference type="GO" id="GO:0006281">
    <property type="term" value="P:DNA repair"/>
    <property type="evidence" value="ECO:0007669"/>
    <property type="project" value="InterPro"/>
</dbReference>
<dbReference type="PANTHER" id="PTHR15074">
    <property type="entry name" value="METHYL-CPG-BINDING PROTEIN"/>
    <property type="match status" value="1"/>
</dbReference>
<protein>
    <submittedName>
        <fullName evidence="3">DNA glycosylase</fullName>
    </submittedName>
</protein>
<dbReference type="InterPro" id="IPR011257">
    <property type="entry name" value="DNA_glycosylase"/>
</dbReference>
<dbReference type="Proteomes" id="UP000076532">
    <property type="component" value="Unassembled WGS sequence"/>
</dbReference>
<organism evidence="3 4">
    <name type="scientific">Athelia psychrophila</name>
    <dbReference type="NCBI Taxonomy" id="1759441"/>
    <lineage>
        <taxon>Eukaryota</taxon>
        <taxon>Fungi</taxon>
        <taxon>Dikarya</taxon>
        <taxon>Basidiomycota</taxon>
        <taxon>Agaricomycotina</taxon>
        <taxon>Agaricomycetes</taxon>
        <taxon>Agaricomycetidae</taxon>
        <taxon>Atheliales</taxon>
        <taxon>Atheliaceae</taxon>
        <taxon>Athelia</taxon>
    </lineage>
</organism>
<dbReference type="InterPro" id="IPR045138">
    <property type="entry name" value="MeCP2/MBD4"/>
</dbReference>
<evidence type="ECO:0000313" key="3">
    <source>
        <dbReference type="EMBL" id="KZP32712.1"/>
    </source>
</evidence>
<dbReference type="GO" id="GO:0005634">
    <property type="term" value="C:nucleus"/>
    <property type="evidence" value="ECO:0007669"/>
    <property type="project" value="UniProtKB-SubCell"/>
</dbReference>
<keyword evidence="2" id="KW-0539">Nucleus</keyword>
<dbReference type="STRING" id="436010.A0A166VGS5"/>
<dbReference type="Gene3D" id="1.10.340.30">
    <property type="entry name" value="Hypothetical protein, domain 2"/>
    <property type="match status" value="1"/>
</dbReference>